<accession>A0A9P4TGU9</accession>
<comment type="caution">
    <text evidence="2">The sequence shown here is derived from an EMBL/GenBank/DDBJ whole genome shotgun (WGS) entry which is preliminary data.</text>
</comment>
<gene>
    <name evidence="2" type="ORF">E8E13_000728</name>
</gene>
<keyword evidence="1" id="KW-0472">Membrane</keyword>
<sequence length="372" mass="42101">MVATTVPIPWYGILVTLLFFNRVEAYTDKQFRHFYGSWDKDLYQIMELNCSTLRNQLYENPKQGGYELLQCMLNYMGEATKVEMGICTVIFGLLPSMMHMIGPEMQDVWRLGIHRPLLTLMLCIGAPTLTLSHGRTNQLDCYKKQPSVCVNTGACTTPNQLWPSFLKHWTAGIAISLLEYLVAFGAAVSALYYGYVLTFYCITFVTTLMGTFGSTQEAFAPLFWMLFPLPIHAMGIVAGYRSAIWKHPPQLSNILDKVKHWIKGEITPCAYLMNYKDVTRLAPSYRSLVFDWVVKISVWVHVMSGTIILSSTIFTNLFDTMRISGLLLGGTMLCRIIVAFELYGLDMHRDPQAEVENADHCSIRTDGSAQQS</sequence>
<feature type="transmembrane region" description="Helical" evidence="1">
    <location>
        <begin position="82"/>
        <end position="101"/>
    </location>
</feature>
<feature type="transmembrane region" description="Helical" evidence="1">
    <location>
        <begin position="296"/>
        <end position="318"/>
    </location>
</feature>
<organism evidence="2 3">
    <name type="scientific">Curvularia kusanoi</name>
    <name type="common">Cochliobolus kusanoi</name>
    <dbReference type="NCBI Taxonomy" id="90978"/>
    <lineage>
        <taxon>Eukaryota</taxon>
        <taxon>Fungi</taxon>
        <taxon>Dikarya</taxon>
        <taxon>Ascomycota</taxon>
        <taxon>Pezizomycotina</taxon>
        <taxon>Dothideomycetes</taxon>
        <taxon>Pleosporomycetidae</taxon>
        <taxon>Pleosporales</taxon>
        <taxon>Pleosporineae</taxon>
        <taxon>Pleosporaceae</taxon>
        <taxon>Curvularia</taxon>
    </lineage>
</organism>
<feature type="transmembrane region" description="Helical" evidence="1">
    <location>
        <begin position="219"/>
        <end position="240"/>
    </location>
</feature>
<evidence type="ECO:0000313" key="2">
    <source>
        <dbReference type="EMBL" id="KAF3004757.1"/>
    </source>
</evidence>
<keyword evidence="3" id="KW-1185">Reference proteome</keyword>
<feature type="transmembrane region" description="Helical" evidence="1">
    <location>
        <begin position="113"/>
        <end position="134"/>
    </location>
</feature>
<proteinExistence type="predicted"/>
<reference evidence="2" key="1">
    <citation type="submission" date="2019-04" db="EMBL/GenBank/DDBJ databases">
        <title>Sequencing of skin fungus with MAO and IRED activity.</title>
        <authorList>
            <person name="Marsaioli A.J."/>
            <person name="Bonatto J.M.C."/>
            <person name="Reis Junior O."/>
        </authorList>
    </citation>
    <scope>NUCLEOTIDE SEQUENCE</scope>
    <source>
        <strain evidence="2">30M1</strain>
    </source>
</reference>
<dbReference type="OrthoDB" id="3695717at2759"/>
<feature type="transmembrane region" description="Helical" evidence="1">
    <location>
        <begin position="6"/>
        <end position="23"/>
    </location>
</feature>
<keyword evidence="1" id="KW-1133">Transmembrane helix</keyword>
<dbReference type="Proteomes" id="UP000801428">
    <property type="component" value="Unassembled WGS sequence"/>
</dbReference>
<feature type="transmembrane region" description="Helical" evidence="1">
    <location>
        <begin position="192"/>
        <end position="212"/>
    </location>
</feature>
<name>A0A9P4TGU9_CURKU</name>
<evidence type="ECO:0000313" key="3">
    <source>
        <dbReference type="Proteomes" id="UP000801428"/>
    </source>
</evidence>
<protein>
    <submittedName>
        <fullName evidence="2">Uncharacterized protein</fullName>
    </submittedName>
</protein>
<feature type="transmembrane region" description="Helical" evidence="1">
    <location>
        <begin position="325"/>
        <end position="345"/>
    </location>
</feature>
<evidence type="ECO:0000256" key="1">
    <source>
        <dbReference type="SAM" id="Phobius"/>
    </source>
</evidence>
<dbReference type="EMBL" id="SWKU01000007">
    <property type="protein sequence ID" value="KAF3004757.1"/>
    <property type="molecule type" value="Genomic_DNA"/>
</dbReference>
<dbReference type="AlphaFoldDB" id="A0A9P4TGU9"/>
<keyword evidence="1" id="KW-0812">Transmembrane</keyword>